<evidence type="ECO:0000256" key="9">
    <source>
        <dbReference type="ARBA" id="ARBA00022840"/>
    </source>
</evidence>
<keyword evidence="9 16" id="KW-0067">ATP-binding</keyword>
<accession>A0A9D6Z3Q3</accession>
<evidence type="ECO:0000256" key="12">
    <source>
        <dbReference type="ARBA" id="ARBA00038345"/>
    </source>
</evidence>
<dbReference type="GO" id="GO:0006189">
    <property type="term" value="P:'de novo' IMP biosynthetic process"/>
    <property type="evidence" value="ECO:0007669"/>
    <property type="project" value="UniProtKB-UniRule"/>
</dbReference>
<dbReference type="HAMAP" id="MF_00138">
    <property type="entry name" value="GARS"/>
    <property type="match status" value="1"/>
</dbReference>
<dbReference type="EC" id="6.3.4.13" evidence="4 15"/>
<organism evidence="18 19">
    <name type="scientific">Desulfomonile tiedjei</name>
    <dbReference type="NCBI Taxonomy" id="2358"/>
    <lineage>
        <taxon>Bacteria</taxon>
        <taxon>Pseudomonadati</taxon>
        <taxon>Thermodesulfobacteriota</taxon>
        <taxon>Desulfomonilia</taxon>
        <taxon>Desulfomonilales</taxon>
        <taxon>Desulfomonilaceae</taxon>
        <taxon>Desulfomonile</taxon>
    </lineage>
</organism>
<dbReference type="GO" id="GO:0005524">
    <property type="term" value="F:ATP binding"/>
    <property type="evidence" value="ECO:0007669"/>
    <property type="project" value="UniProtKB-UniRule"/>
</dbReference>
<evidence type="ECO:0000313" key="18">
    <source>
        <dbReference type="EMBL" id="MBI5250139.1"/>
    </source>
</evidence>
<evidence type="ECO:0000256" key="4">
    <source>
        <dbReference type="ARBA" id="ARBA00013255"/>
    </source>
</evidence>
<dbReference type="AlphaFoldDB" id="A0A9D6Z3Q3"/>
<evidence type="ECO:0000256" key="16">
    <source>
        <dbReference type="PROSITE-ProRule" id="PRU00409"/>
    </source>
</evidence>
<dbReference type="GO" id="GO:0009113">
    <property type="term" value="P:purine nucleobase biosynthetic process"/>
    <property type="evidence" value="ECO:0007669"/>
    <property type="project" value="InterPro"/>
</dbReference>
<evidence type="ECO:0000256" key="11">
    <source>
        <dbReference type="ARBA" id="ARBA00023211"/>
    </source>
</evidence>
<dbReference type="PROSITE" id="PS50975">
    <property type="entry name" value="ATP_GRASP"/>
    <property type="match status" value="1"/>
</dbReference>
<dbReference type="FunFam" id="3.90.600.10:FF:000001">
    <property type="entry name" value="Trifunctional purine biosynthetic protein adenosine-3"/>
    <property type="match status" value="1"/>
</dbReference>
<dbReference type="SMART" id="SM01209">
    <property type="entry name" value="GARS_A"/>
    <property type="match status" value="1"/>
</dbReference>
<dbReference type="InterPro" id="IPR011761">
    <property type="entry name" value="ATP-grasp"/>
</dbReference>
<evidence type="ECO:0000256" key="2">
    <source>
        <dbReference type="ARBA" id="ARBA00001946"/>
    </source>
</evidence>
<evidence type="ECO:0000256" key="6">
    <source>
        <dbReference type="ARBA" id="ARBA00022723"/>
    </source>
</evidence>
<comment type="catalytic activity">
    <reaction evidence="15">
        <text>5-phospho-beta-D-ribosylamine + glycine + ATP = N(1)-(5-phospho-beta-D-ribosyl)glycinamide + ADP + phosphate + H(+)</text>
        <dbReference type="Rhea" id="RHEA:17453"/>
        <dbReference type="ChEBI" id="CHEBI:15378"/>
        <dbReference type="ChEBI" id="CHEBI:30616"/>
        <dbReference type="ChEBI" id="CHEBI:43474"/>
        <dbReference type="ChEBI" id="CHEBI:57305"/>
        <dbReference type="ChEBI" id="CHEBI:58681"/>
        <dbReference type="ChEBI" id="CHEBI:143788"/>
        <dbReference type="ChEBI" id="CHEBI:456216"/>
        <dbReference type="EC" id="6.3.4.13"/>
    </reaction>
</comment>
<evidence type="ECO:0000256" key="8">
    <source>
        <dbReference type="ARBA" id="ARBA00022755"/>
    </source>
</evidence>
<evidence type="ECO:0000313" key="19">
    <source>
        <dbReference type="Proteomes" id="UP000807825"/>
    </source>
</evidence>
<dbReference type="InterPro" id="IPR013815">
    <property type="entry name" value="ATP_grasp_subdomain_1"/>
</dbReference>
<dbReference type="Proteomes" id="UP000807825">
    <property type="component" value="Unassembled WGS sequence"/>
</dbReference>
<feature type="domain" description="ATP-grasp" evidence="17">
    <location>
        <begin position="109"/>
        <end position="315"/>
    </location>
</feature>
<keyword evidence="8 15" id="KW-0658">Purine biosynthesis</keyword>
<proteinExistence type="inferred from homology"/>
<comment type="similarity">
    <text evidence="12 15">Belongs to the GARS family.</text>
</comment>
<evidence type="ECO:0000256" key="10">
    <source>
        <dbReference type="ARBA" id="ARBA00022842"/>
    </source>
</evidence>
<dbReference type="PANTHER" id="PTHR43472">
    <property type="entry name" value="PHOSPHORIBOSYLAMINE--GLYCINE LIGASE"/>
    <property type="match status" value="1"/>
</dbReference>
<evidence type="ECO:0000256" key="15">
    <source>
        <dbReference type="HAMAP-Rule" id="MF_00138"/>
    </source>
</evidence>
<gene>
    <name evidence="15 18" type="primary">purD</name>
    <name evidence="18" type="ORF">HY912_11655</name>
</gene>
<dbReference type="SUPFAM" id="SSF52440">
    <property type="entry name" value="PreATP-grasp domain"/>
    <property type="match status" value="1"/>
</dbReference>
<reference evidence="18" key="1">
    <citation type="submission" date="2020-07" db="EMBL/GenBank/DDBJ databases">
        <title>Huge and variable diversity of episymbiotic CPR bacteria and DPANN archaea in groundwater ecosystems.</title>
        <authorList>
            <person name="He C.Y."/>
            <person name="Keren R."/>
            <person name="Whittaker M."/>
            <person name="Farag I.F."/>
            <person name="Doudna J."/>
            <person name="Cate J.H.D."/>
            <person name="Banfield J.F."/>
        </authorList>
    </citation>
    <scope>NUCLEOTIDE SEQUENCE</scope>
    <source>
        <strain evidence="18">NC_groundwater_1664_Pr3_B-0.1um_52_9</strain>
    </source>
</reference>
<dbReference type="Gene3D" id="3.90.600.10">
    <property type="entry name" value="Phosphoribosylglycinamide synthetase, C-terminal domain"/>
    <property type="match status" value="1"/>
</dbReference>
<evidence type="ECO:0000256" key="13">
    <source>
        <dbReference type="ARBA" id="ARBA00042242"/>
    </source>
</evidence>
<dbReference type="FunFam" id="3.30.470.20:FF:000031">
    <property type="entry name" value="Phosphoribosylamine--glycine ligase"/>
    <property type="match status" value="1"/>
</dbReference>
<dbReference type="SUPFAM" id="SSF51246">
    <property type="entry name" value="Rudiment single hybrid motif"/>
    <property type="match status" value="1"/>
</dbReference>
<evidence type="ECO:0000256" key="14">
    <source>
        <dbReference type="ARBA" id="ARBA00042864"/>
    </source>
</evidence>
<dbReference type="Gene3D" id="3.30.470.20">
    <property type="entry name" value="ATP-grasp fold, B domain"/>
    <property type="match status" value="1"/>
</dbReference>
<dbReference type="InterPro" id="IPR020561">
    <property type="entry name" value="PRibGlycinamid_synth_ATP-grasp"/>
</dbReference>
<keyword evidence="5 15" id="KW-0436">Ligase</keyword>
<dbReference type="InterPro" id="IPR016185">
    <property type="entry name" value="PreATP-grasp_dom_sf"/>
</dbReference>
<dbReference type="InterPro" id="IPR000115">
    <property type="entry name" value="PRibGlycinamide_synth"/>
</dbReference>
<name>A0A9D6Z3Q3_9BACT</name>
<dbReference type="FunFam" id="3.40.50.20:FF:000006">
    <property type="entry name" value="Phosphoribosylamine--glycine ligase, chloroplastic"/>
    <property type="match status" value="1"/>
</dbReference>
<protein>
    <recommendedName>
        <fullName evidence="4 15">Phosphoribosylamine--glycine ligase</fullName>
        <ecNumber evidence="4 15">6.3.4.13</ecNumber>
    </recommendedName>
    <alternativeName>
        <fullName evidence="15">GARS</fullName>
    </alternativeName>
    <alternativeName>
        <fullName evidence="13 15">Glycinamide ribonucleotide synthetase</fullName>
    </alternativeName>
    <alternativeName>
        <fullName evidence="14 15">Phosphoribosylglycinamide synthetase</fullName>
    </alternativeName>
</protein>
<comment type="caution">
    <text evidence="18">The sequence shown here is derived from an EMBL/GenBank/DDBJ whole genome shotgun (WGS) entry which is preliminary data.</text>
</comment>
<sequence>MKILIVGSGGREHTLAWKAAQSDLVTEIIVAPGNVGIKHEPKCRLAKVSAEDVSGLRDLAQAEKVDLTVVGPEAPLVEGLVDQFEEAGLKVFGPRGQAAALEGSKVFTKRLMAKYGIPTGEFEVFDDFHSAEAYLKSIRGPIVVKADGLAAGKGVFVCRDRDEAMAALYVTMKERAFGAAGDRVLIEECLEGEEASFIALTDGRHVLPLASSQDHKAIFDNDLGPNTGGMGAYSPAPVVTREVHDRIMSEVMIPTVRAMENEGIPYLGFLYAGLMIKDGIPRVLEFNARMGDPEAQPLLFRMRSDIVQLMMAAMEGRLGDTSIDWIPEDAVCVVMASGGYPGPYEKGKPITGIEDADALEGVKVFHAGTGDGSNGFVTAGGRVLGVTARALGIAEAIAKAYQAVEKIRWESVHYRRDIGKKALNRV</sequence>
<keyword evidence="10" id="KW-0460">Magnesium</keyword>
<dbReference type="Pfam" id="PF02843">
    <property type="entry name" value="GARS_C"/>
    <property type="match status" value="1"/>
</dbReference>
<evidence type="ECO:0000256" key="1">
    <source>
        <dbReference type="ARBA" id="ARBA00001936"/>
    </source>
</evidence>
<dbReference type="Pfam" id="PF02844">
    <property type="entry name" value="GARS_N"/>
    <property type="match status" value="1"/>
</dbReference>
<dbReference type="GO" id="GO:0046872">
    <property type="term" value="F:metal ion binding"/>
    <property type="evidence" value="ECO:0007669"/>
    <property type="project" value="UniProtKB-KW"/>
</dbReference>
<keyword evidence="7 16" id="KW-0547">Nucleotide-binding</keyword>
<comment type="cofactor">
    <cofactor evidence="1">
        <name>Mn(2+)</name>
        <dbReference type="ChEBI" id="CHEBI:29035"/>
    </cofactor>
</comment>
<evidence type="ECO:0000256" key="5">
    <source>
        <dbReference type="ARBA" id="ARBA00022598"/>
    </source>
</evidence>
<dbReference type="InterPro" id="IPR020562">
    <property type="entry name" value="PRibGlycinamide_synth_N"/>
</dbReference>
<dbReference type="Gene3D" id="3.40.50.20">
    <property type="match status" value="1"/>
</dbReference>
<comment type="pathway">
    <text evidence="3 15">Purine metabolism; IMP biosynthesis via de novo pathway; N(1)-(5-phospho-D-ribosyl)glycinamide from 5-phospho-alpha-D-ribose 1-diphosphate: step 2/2.</text>
</comment>
<evidence type="ECO:0000259" key="17">
    <source>
        <dbReference type="PROSITE" id="PS50975"/>
    </source>
</evidence>
<dbReference type="SMART" id="SM01210">
    <property type="entry name" value="GARS_C"/>
    <property type="match status" value="1"/>
</dbReference>
<comment type="cofactor">
    <cofactor evidence="2">
        <name>Mg(2+)</name>
        <dbReference type="ChEBI" id="CHEBI:18420"/>
    </cofactor>
</comment>
<keyword evidence="11" id="KW-0464">Manganese</keyword>
<dbReference type="InterPro" id="IPR037123">
    <property type="entry name" value="PRibGlycinamide_synth_C_sf"/>
</dbReference>
<evidence type="ECO:0000256" key="7">
    <source>
        <dbReference type="ARBA" id="ARBA00022741"/>
    </source>
</evidence>
<keyword evidence="6" id="KW-0479">Metal-binding</keyword>
<dbReference type="NCBIfam" id="TIGR00877">
    <property type="entry name" value="purD"/>
    <property type="match status" value="1"/>
</dbReference>
<dbReference type="GO" id="GO:0004637">
    <property type="term" value="F:phosphoribosylamine-glycine ligase activity"/>
    <property type="evidence" value="ECO:0007669"/>
    <property type="project" value="UniProtKB-UniRule"/>
</dbReference>
<dbReference type="Gene3D" id="3.30.1490.20">
    <property type="entry name" value="ATP-grasp fold, A domain"/>
    <property type="match status" value="1"/>
</dbReference>
<dbReference type="PANTHER" id="PTHR43472:SF1">
    <property type="entry name" value="PHOSPHORIBOSYLAMINE--GLYCINE LIGASE, CHLOROPLASTIC"/>
    <property type="match status" value="1"/>
</dbReference>
<dbReference type="InterPro" id="IPR011054">
    <property type="entry name" value="Rudment_hybrid_motif"/>
</dbReference>
<dbReference type="Pfam" id="PF01071">
    <property type="entry name" value="GARS_A"/>
    <property type="match status" value="1"/>
</dbReference>
<evidence type="ECO:0000256" key="3">
    <source>
        <dbReference type="ARBA" id="ARBA00005174"/>
    </source>
</evidence>
<dbReference type="EMBL" id="JACRDE010000308">
    <property type="protein sequence ID" value="MBI5250139.1"/>
    <property type="molecule type" value="Genomic_DNA"/>
</dbReference>
<dbReference type="InterPro" id="IPR020560">
    <property type="entry name" value="PRibGlycinamide_synth_C-dom"/>
</dbReference>
<dbReference type="SUPFAM" id="SSF56059">
    <property type="entry name" value="Glutathione synthetase ATP-binding domain-like"/>
    <property type="match status" value="1"/>
</dbReference>